<dbReference type="OrthoDB" id="2880777at2759"/>
<protein>
    <submittedName>
        <fullName evidence="2">Uncharacterized protein</fullName>
    </submittedName>
</protein>
<dbReference type="Proteomes" id="UP000772434">
    <property type="component" value="Unassembled WGS sequence"/>
</dbReference>
<proteinExistence type="predicted"/>
<accession>A0A9P5PVJ0</accession>
<feature type="compositionally biased region" description="Acidic residues" evidence="1">
    <location>
        <begin position="115"/>
        <end position="128"/>
    </location>
</feature>
<feature type="region of interest" description="Disordered" evidence="1">
    <location>
        <begin position="190"/>
        <end position="228"/>
    </location>
</feature>
<evidence type="ECO:0000313" key="2">
    <source>
        <dbReference type="EMBL" id="KAF9073251.1"/>
    </source>
</evidence>
<feature type="region of interest" description="Disordered" evidence="1">
    <location>
        <begin position="68"/>
        <end position="131"/>
    </location>
</feature>
<comment type="caution">
    <text evidence="2">The sequence shown here is derived from an EMBL/GenBank/DDBJ whole genome shotgun (WGS) entry which is preliminary data.</text>
</comment>
<feature type="compositionally biased region" description="Basic residues" evidence="1">
    <location>
        <begin position="78"/>
        <end position="92"/>
    </location>
</feature>
<gene>
    <name evidence="2" type="ORF">BDP27DRAFT_1485107</name>
</gene>
<dbReference type="AlphaFoldDB" id="A0A9P5PVJ0"/>
<keyword evidence="3" id="KW-1185">Reference proteome</keyword>
<evidence type="ECO:0000256" key="1">
    <source>
        <dbReference type="SAM" id="MobiDB-lite"/>
    </source>
</evidence>
<organism evidence="2 3">
    <name type="scientific">Rhodocollybia butyracea</name>
    <dbReference type="NCBI Taxonomy" id="206335"/>
    <lineage>
        <taxon>Eukaryota</taxon>
        <taxon>Fungi</taxon>
        <taxon>Dikarya</taxon>
        <taxon>Basidiomycota</taxon>
        <taxon>Agaricomycotina</taxon>
        <taxon>Agaricomycetes</taxon>
        <taxon>Agaricomycetidae</taxon>
        <taxon>Agaricales</taxon>
        <taxon>Marasmiineae</taxon>
        <taxon>Omphalotaceae</taxon>
        <taxon>Rhodocollybia</taxon>
    </lineage>
</organism>
<feature type="compositionally biased region" description="Low complexity" evidence="1">
    <location>
        <begin position="94"/>
        <end position="114"/>
    </location>
</feature>
<dbReference type="EMBL" id="JADNRY010000019">
    <property type="protein sequence ID" value="KAF9073251.1"/>
    <property type="molecule type" value="Genomic_DNA"/>
</dbReference>
<evidence type="ECO:0000313" key="3">
    <source>
        <dbReference type="Proteomes" id="UP000772434"/>
    </source>
</evidence>
<name>A0A9P5PVJ0_9AGAR</name>
<sequence>MCITLDLSSAPLETLSRPAAARKKKLENDPWTADISIHSIKCLGCGGRVRLSTKSLYDNHHWNVHKTTASLPNCQKNPVRKQKAKPNRKSKRATSSAPSSGSSLTPLSTPPLTTDNEEDNDLSSAEEPELPHRPTFRRLIKLDDRAVIDIEQYLARAHGISGLLPLLSDTETLNQERRGWNWSQLHVAVFPPPRENSPDSDGDDGTTIAKPEPVDGSVPGEPGPISMA</sequence>
<reference evidence="2" key="1">
    <citation type="submission" date="2020-11" db="EMBL/GenBank/DDBJ databases">
        <authorList>
            <consortium name="DOE Joint Genome Institute"/>
            <person name="Ahrendt S."/>
            <person name="Riley R."/>
            <person name="Andreopoulos W."/>
            <person name="Labutti K."/>
            <person name="Pangilinan J."/>
            <person name="Ruiz-Duenas F.J."/>
            <person name="Barrasa J.M."/>
            <person name="Sanchez-Garcia M."/>
            <person name="Camarero S."/>
            <person name="Miyauchi S."/>
            <person name="Serrano A."/>
            <person name="Linde D."/>
            <person name="Babiker R."/>
            <person name="Drula E."/>
            <person name="Ayuso-Fernandez I."/>
            <person name="Pacheco R."/>
            <person name="Padilla G."/>
            <person name="Ferreira P."/>
            <person name="Barriuso J."/>
            <person name="Kellner H."/>
            <person name="Castanera R."/>
            <person name="Alfaro M."/>
            <person name="Ramirez L."/>
            <person name="Pisabarro A.G."/>
            <person name="Kuo A."/>
            <person name="Tritt A."/>
            <person name="Lipzen A."/>
            <person name="He G."/>
            <person name="Yan M."/>
            <person name="Ng V."/>
            <person name="Cullen D."/>
            <person name="Martin F."/>
            <person name="Rosso M.-N."/>
            <person name="Henrissat B."/>
            <person name="Hibbett D."/>
            <person name="Martinez A.T."/>
            <person name="Grigoriev I.V."/>
        </authorList>
    </citation>
    <scope>NUCLEOTIDE SEQUENCE</scope>
    <source>
        <strain evidence="2">AH 40177</strain>
    </source>
</reference>